<evidence type="ECO:0000313" key="3">
    <source>
        <dbReference type="Proteomes" id="UP001583186"/>
    </source>
</evidence>
<gene>
    <name evidence="2" type="ORF">Sste5346_007345</name>
</gene>
<keyword evidence="1" id="KW-0472">Membrane</keyword>
<sequence length="535" mass="55537">MEHAIPIGDEEIDIAVVCTDCYITGQLTTELTVIPSNHTTVNLSTIAHTFASDVVNITDTVVNDVEEIVKNTTEALFDKVPSLDTFETILHNITRPTVDVDFGLSDLVAVPEYQFALTLDELDLFVQTQMTVSGAATYTLNLYTSESPIGLKKGNDLELGIVLTADLILSAYGSLELESGFHLRMDEGLTLTVDLFGRNISEIECHGGSFEFLPVTVNSATVSLQAILRVGVHAGIVMSSKGLTVEGVSIATYSAGLETIAYADVANLTINVAAGSAITGGDKTTSVDSISNVDLTTDTCDGDVFVEGIFNFDIGASAGASLEIGDFLSWGVHPETMLPVFYTTVTQCVGQSSTSTVTATTSPTTKVAARAATTVAPTASSFSSNESRETTVVSSEFVYTAIACRSAGLINCPASLQTTAVTTATSTTTLTVDAATGWEATYPAPTDTTPITKLATFGNNVKTMDLSVSGTPVSYVPPVPTTSSASSSLGTASPTSTPGLTIGGVHLTPKQEHIVIGVTVGAGVPLIIGGIALIV</sequence>
<keyword evidence="1" id="KW-1133">Transmembrane helix</keyword>
<accession>A0ABR3YVT3</accession>
<keyword evidence="1" id="KW-0812">Transmembrane</keyword>
<evidence type="ECO:0000313" key="2">
    <source>
        <dbReference type="EMBL" id="KAL1892001.1"/>
    </source>
</evidence>
<dbReference type="EMBL" id="JAWCUI010000048">
    <property type="protein sequence ID" value="KAL1892001.1"/>
    <property type="molecule type" value="Genomic_DNA"/>
</dbReference>
<name>A0ABR3YVT3_9PEZI</name>
<keyword evidence="3" id="KW-1185">Reference proteome</keyword>
<dbReference type="Proteomes" id="UP001583186">
    <property type="component" value="Unassembled WGS sequence"/>
</dbReference>
<reference evidence="2 3" key="1">
    <citation type="journal article" date="2024" name="IMA Fungus">
        <title>IMA Genome - F19 : A genome assembly and annotation guide to empower mycologists, including annotated draft genome sequences of Ceratocystis pirilliformis, Diaporthe australafricana, Fusarium ophioides, Paecilomyces lecythidis, and Sporothrix stenoceras.</title>
        <authorList>
            <person name="Aylward J."/>
            <person name="Wilson A.M."/>
            <person name="Visagie C.M."/>
            <person name="Spraker J."/>
            <person name="Barnes I."/>
            <person name="Buitendag C."/>
            <person name="Ceriani C."/>
            <person name="Del Mar Angel L."/>
            <person name="du Plessis D."/>
            <person name="Fuchs T."/>
            <person name="Gasser K."/>
            <person name="Kramer D."/>
            <person name="Li W."/>
            <person name="Munsamy K."/>
            <person name="Piso A."/>
            <person name="Price J.L."/>
            <person name="Sonnekus B."/>
            <person name="Thomas C."/>
            <person name="van der Nest A."/>
            <person name="van Dijk A."/>
            <person name="van Heerden A."/>
            <person name="van Vuuren N."/>
            <person name="Yilmaz N."/>
            <person name="Duong T.A."/>
            <person name="van der Merwe N.A."/>
            <person name="Wingfield M.J."/>
            <person name="Wingfield B.D."/>
        </authorList>
    </citation>
    <scope>NUCLEOTIDE SEQUENCE [LARGE SCALE GENOMIC DNA]</scope>
    <source>
        <strain evidence="2 3">CMW 5346</strain>
    </source>
</reference>
<organism evidence="2 3">
    <name type="scientific">Sporothrix stenoceras</name>
    <dbReference type="NCBI Taxonomy" id="5173"/>
    <lineage>
        <taxon>Eukaryota</taxon>
        <taxon>Fungi</taxon>
        <taxon>Dikarya</taxon>
        <taxon>Ascomycota</taxon>
        <taxon>Pezizomycotina</taxon>
        <taxon>Sordariomycetes</taxon>
        <taxon>Sordariomycetidae</taxon>
        <taxon>Ophiostomatales</taxon>
        <taxon>Ophiostomataceae</taxon>
        <taxon>Sporothrix</taxon>
    </lineage>
</organism>
<proteinExistence type="predicted"/>
<comment type="caution">
    <text evidence="2">The sequence shown here is derived from an EMBL/GenBank/DDBJ whole genome shotgun (WGS) entry which is preliminary data.</text>
</comment>
<evidence type="ECO:0000256" key="1">
    <source>
        <dbReference type="SAM" id="Phobius"/>
    </source>
</evidence>
<protein>
    <submittedName>
        <fullName evidence="2">Uncharacterized protein</fullName>
    </submittedName>
</protein>
<feature type="transmembrane region" description="Helical" evidence="1">
    <location>
        <begin position="514"/>
        <end position="534"/>
    </location>
</feature>